<dbReference type="InParanoid" id="A0A0H2RYR1"/>
<accession>A0A0H2RYR1</accession>
<proteinExistence type="predicted"/>
<evidence type="ECO:0000256" key="1">
    <source>
        <dbReference type="SAM" id="MobiDB-lite"/>
    </source>
</evidence>
<keyword evidence="3" id="KW-1185">Reference proteome</keyword>
<feature type="region of interest" description="Disordered" evidence="1">
    <location>
        <begin position="1"/>
        <end position="20"/>
    </location>
</feature>
<dbReference type="EMBL" id="KQ085941">
    <property type="protein sequence ID" value="KLO14638.1"/>
    <property type="molecule type" value="Genomic_DNA"/>
</dbReference>
<organism evidence="2 3">
    <name type="scientific">Schizopora paradoxa</name>
    <dbReference type="NCBI Taxonomy" id="27342"/>
    <lineage>
        <taxon>Eukaryota</taxon>
        <taxon>Fungi</taxon>
        <taxon>Dikarya</taxon>
        <taxon>Basidiomycota</taxon>
        <taxon>Agaricomycotina</taxon>
        <taxon>Agaricomycetes</taxon>
        <taxon>Hymenochaetales</taxon>
        <taxon>Schizoporaceae</taxon>
        <taxon>Schizopora</taxon>
    </lineage>
</organism>
<evidence type="ECO:0000313" key="3">
    <source>
        <dbReference type="Proteomes" id="UP000053477"/>
    </source>
</evidence>
<gene>
    <name evidence="2" type="ORF">SCHPADRAFT_927779</name>
</gene>
<dbReference type="AlphaFoldDB" id="A0A0H2RYR1"/>
<protein>
    <submittedName>
        <fullName evidence="2">Uncharacterized protein</fullName>
    </submittedName>
</protein>
<name>A0A0H2RYR1_9AGAM</name>
<evidence type="ECO:0000313" key="2">
    <source>
        <dbReference type="EMBL" id="KLO14638.1"/>
    </source>
</evidence>
<sequence>MSSTSFRDRHGREWFLAPEPPKDEKGNMQYGFPVSAQAIDAAAREAWGDEKQNAANTQYYFWCACRSAAKSSRPLYMGVRRDIKIEKIPGHPLNGLVFGIASNKSWETRILPRNDEIARLKKVLQTDAEPEWFRVV</sequence>
<reference evidence="2 3" key="1">
    <citation type="submission" date="2015-04" db="EMBL/GenBank/DDBJ databases">
        <title>Complete genome sequence of Schizopora paradoxa KUC8140, a cosmopolitan wood degrader in East Asia.</title>
        <authorList>
            <consortium name="DOE Joint Genome Institute"/>
            <person name="Min B."/>
            <person name="Park H."/>
            <person name="Jang Y."/>
            <person name="Kim J.-J."/>
            <person name="Kim K.H."/>
            <person name="Pangilinan J."/>
            <person name="Lipzen A."/>
            <person name="Riley R."/>
            <person name="Grigoriev I.V."/>
            <person name="Spatafora J.W."/>
            <person name="Choi I.-G."/>
        </authorList>
    </citation>
    <scope>NUCLEOTIDE SEQUENCE [LARGE SCALE GENOMIC DNA]</scope>
    <source>
        <strain evidence="2 3">KUC8140</strain>
    </source>
</reference>
<dbReference type="Proteomes" id="UP000053477">
    <property type="component" value="Unassembled WGS sequence"/>
</dbReference>
<feature type="compositionally biased region" description="Basic and acidic residues" evidence="1">
    <location>
        <begin position="1"/>
        <end position="13"/>
    </location>
</feature>